<evidence type="ECO:0000313" key="2">
    <source>
        <dbReference type="Proteomes" id="UP000002274"/>
    </source>
</evidence>
<organism evidence="1 2">
    <name type="scientific">Prochlorococcus marinus (strain MIT 9303)</name>
    <dbReference type="NCBI Taxonomy" id="59922"/>
    <lineage>
        <taxon>Bacteria</taxon>
        <taxon>Bacillati</taxon>
        <taxon>Cyanobacteriota</taxon>
        <taxon>Cyanophyceae</taxon>
        <taxon>Synechococcales</taxon>
        <taxon>Prochlorococcaceae</taxon>
        <taxon>Prochlorococcus</taxon>
    </lineage>
</organism>
<proteinExistence type="predicted"/>
<name>A2CDB3_PROM3</name>
<dbReference type="Proteomes" id="UP000002274">
    <property type="component" value="Chromosome"/>
</dbReference>
<dbReference type="HOGENOM" id="CLU_3065011_0_0_3"/>
<protein>
    <submittedName>
        <fullName evidence="1">Uncharacterized protein</fullName>
    </submittedName>
</protein>
<dbReference type="KEGG" id="pmf:P9303_27431"/>
<dbReference type="EMBL" id="CP000554">
    <property type="protein sequence ID" value="ABM79473.1"/>
    <property type="molecule type" value="Genomic_DNA"/>
</dbReference>
<reference evidence="1 2" key="1">
    <citation type="journal article" date="2007" name="PLoS Genet.">
        <title>Patterns and implications of gene gain and loss in the evolution of Prochlorococcus.</title>
        <authorList>
            <person name="Kettler G.C."/>
            <person name="Martiny A.C."/>
            <person name="Huang K."/>
            <person name="Zucker J."/>
            <person name="Coleman M.L."/>
            <person name="Rodrigue S."/>
            <person name="Chen F."/>
            <person name="Lapidus A."/>
            <person name="Ferriera S."/>
            <person name="Johnson J."/>
            <person name="Steglich C."/>
            <person name="Church G.M."/>
            <person name="Richardson P."/>
            <person name="Chisholm S.W."/>
        </authorList>
    </citation>
    <scope>NUCLEOTIDE SEQUENCE [LARGE SCALE GENOMIC DNA]</scope>
    <source>
        <strain evidence="1 2">MIT 9303</strain>
    </source>
</reference>
<gene>
    <name evidence="1" type="ordered locus">P9303_27431</name>
</gene>
<accession>A2CDB3</accession>
<evidence type="ECO:0000313" key="1">
    <source>
        <dbReference type="EMBL" id="ABM79473.1"/>
    </source>
</evidence>
<dbReference type="AlphaFoldDB" id="A2CDB3"/>
<sequence length="53" mass="5891">MAEEAEDSTKPTAEAAERLRVLRTFKREGMSGSGSVLEVSSAFRWLQSDAKSW</sequence>